<dbReference type="Pfam" id="PF05708">
    <property type="entry name" value="Peptidase_C92"/>
    <property type="match status" value="1"/>
</dbReference>
<dbReference type="Proteomes" id="UP001204015">
    <property type="component" value="Unassembled WGS sequence"/>
</dbReference>
<evidence type="ECO:0000313" key="2">
    <source>
        <dbReference type="EMBL" id="MCO6025464.1"/>
    </source>
</evidence>
<dbReference type="InterPro" id="IPR038765">
    <property type="entry name" value="Papain-like_cys_pep_sf"/>
</dbReference>
<accession>A0ABT1BWL5</accession>
<dbReference type="Gene3D" id="3.90.1720.10">
    <property type="entry name" value="endopeptidase domain like (from Nostoc punctiforme)"/>
    <property type="match status" value="1"/>
</dbReference>
<feature type="chain" id="PRO_5046078282" description="Permuted papain-like amidase enzyme, YaeF/YiiX, C92 family" evidence="1">
    <location>
        <begin position="27"/>
        <end position="215"/>
    </location>
</feature>
<comment type="caution">
    <text evidence="2">The sequence shown here is derived from an EMBL/GenBank/DDBJ whole genome shotgun (WGS) entry which is preliminary data.</text>
</comment>
<dbReference type="InterPro" id="IPR024453">
    <property type="entry name" value="Peptidase_C92"/>
</dbReference>
<proteinExistence type="predicted"/>
<protein>
    <recommendedName>
        <fullName evidence="4">Permuted papain-like amidase enzyme, YaeF/YiiX, C92 family</fullName>
    </recommendedName>
</protein>
<keyword evidence="1" id="KW-0732">Signal</keyword>
<dbReference type="SUPFAM" id="SSF54001">
    <property type="entry name" value="Cysteine proteinases"/>
    <property type="match status" value="1"/>
</dbReference>
<evidence type="ECO:0008006" key="4">
    <source>
        <dbReference type="Google" id="ProtNLM"/>
    </source>
</evidence>
<evidence type="ECO:0000256" key="1">
    <source>
        <dbReference type="SAM" id="SignalP"/>
    </source>
</evidence>
<feature type="signal peptide" evidence="1">
    <location>
        <begin position="1"/>
        <end position="26"/>
    </location>
</feature>
<name>A0ABT1BWL5_9BACT</name>
<organism evidence="2 3">
    <name type="scientific">Segatella cerevisiae</name>
    <dbReference type="NCBI Taxonomy" id="2053716"/>
    <lineage>
        <taxon>Bacteria</taxon>
        <taxon>Pseudomonadati</taxon>
        <taxon>Bacteroidota</taxon>
        <taxon>Bacteroidia</taxon>
        <taxon>Bacteroidales</taxon>
        <taxon>Prevotellaceae</taxon>
        <taxon>Segatella</taxon>
    </lineage>
</organism>
<evidence type="ECO:0000313" key="3">
    <source>
        <dbReference type="Proteomes" id="UP001204015"/>
    </source>
</evidence>
<gene>
    <name evidence="2" type="ORF">NG821_06350</name>
</gene>
<keyword evidence="3" id="KW-1185">Reference proteome</keyword>
<dbReference type="EMBL" id="JAMXLY010000019">
    <property type="protein sequence ID" value="MCO6025464.1"/>
    <property type="molecule type" value="Genomic_DNA"/>
</dbReference>
<dbReference type="RefSeq" id="WP_252760823.1">
    <property type="nucleotide sequence ID" value="NZ_JAMXLY010000019.1"/>
</dbReference>
<sequence>MNKFCNPVTHIFFFLFLLAFDLAAKAQPTFNPDSLRESDLLFAYVPKGNAITKVTQGIYGTTIDHVGIVIRKDKRWQILEAIHRGVVITPLDSFINRNTTANCPPSIIQGRVTGDVDIPSSIRNAMHDIGRPYDFYFMPDDREIYCSELVQKNYVDHSGHLIFQPIPMSFHDRKGHILHYWKKYYQKAGLSVPEGKPGSNPGELSRSSRIRIIKS</sequence>
<reference evidence="2 3" key="1">
    <citation type="submission" date="2022-06" db="EMBL/GenBank/DDBJ databases">
        <title>A taxonomic note on the genus Prevotella: Description of four novel genera and emended description of the genera Hallella and Xylanibacter.</title>
        <authorList>
            <person name="Hitch T.C.A."/>
        </authorList>
    </citation>
    <scope>NUCLEOTIDE SEQUENCE [LARGE SCALE GENOMIC DNA]</scope>
    <source>
        <strain evidence="2 3">DSM 100619</strain>
    </source>
</reference>